<sequence>MCAERLAHSLEVTLRVVSSCLTWCGACSLRSFTQSSPATISLSCNASHLAVSPMSTTLRHHNFQNMQCSFLPTGSYFITNVRHDVSVALPPHQDKLCGSHSNFKWKIVNDSDKMWYIQGGAGPWFAHRRPAPRAGNPIVASQERFGWVIGQCHAIRDPDCYLIYANSDHTLLWGLEDGENETPVTFCTGENNRRNWWRFKRIPDEVPDDGEDQIGVKPSLTLPVHDPLPRYVM</sequence>
<keyword evidence="2" id="KW-1185">Reference proteome</keyword>
<gene>
    <name evidence="1" type="ORF">BD410DRAFT_511416</name>
</gene>
<dbReference type="EMBL" id="ML170213">
    <property type="protein sequence ID" value="TDL18002.1"/>
    <property type="molecule type" value="Genomic_DNA"/>
</dbReference>
<name>A0A4Y7PT11_9AGAM</name>
<dbReference type="VEuPathDB" id="FungiDB:BD410DRAFT_511416"/>
<dbReference type="Proteomes" id="UP000294933">
    <property type="component" value="Unassembled WGS sequence"/>
</dbReference>
<accession>A0A4Y7PT11</accession>
<dbReference type="Gene3D" id="2.80.10.50">
    <property type="match status" value="1"/>
</dbReference>
<dbReference type="OrthoDB" id="2142040at2759"/>
<dbReference type="AlphaFoldDB" id="A0A4Y7PT11"/>
<evidence type="ECO:0000313" key="2">
    <source>
        <dbReference type="Proteomes" id="UP000294933"/>
    </source>
</evidence>
<evidence type="ECO:0000313" key="1">
    <source>
        <dbReference type="EMBL" id="TDL18002.1"/>
    </source>
</evidence>
<protein>
    <recommendedName>
        <fullName evidence="3">Ricin B lectin domain-containing protein</fullName>
    </recommendedName>
</protein>
<reference evidence="1 2" key="1">
    <citation type="submission" date="2018-06" db="EMBL/GenBank/DDBJ databases">
        <title>A transcriptomic atlas of mushroom development highlights an independent origin of complex multicellularity.</title>
        <authorList>
            <consortium name="DOE Joint Genome Institute"/>
            <person name="Krizsan K."/>
            <person name="Almasi E."/>
            <person name="Merenyi Z."/>
            <person name="Sahu N."/>
            <person name="Viragh M."/>
            <person name="Koszo T."/>
            <person name="Mondo S."/>
            <person name="Kiss B."/>
            <person name="Balint B."/>
            <person name="Kues U."/>
            <person name="Barry K."/>
            <person name="Hegedus J.C."/>
            <person name="Henrissat B."/>
            <person name="Johnson J."/>
            <person name="Lipzen A."/>
            <person name="Ohm R."/>
            <person name="Nagy I."/>
            <person name="Pangilinan J."/>
            <person name="Yan J."/>
            <person name="Xiong Y."/>
            <person name="Grigoriev I.V."/>
            <person name="Hibbett D.S."/>
            <person name="Nagy L.G."/>
        </authorList>
    </citation>
    <scope>NUCLEOTIDE SEQUENCE [LARGE SCALE GENOMIC DNA]</scope>
    <source>
        <strain evidence="1 2">SZMC22713</strain>
    </source>
</reference>
<proteinExistence type="predicted"/>
<evidence type="ECO:0008006" key="3">
    <source>
        <dbReference type="Google" id="ProtNLM"/>
    </source>
</evidence>
<organism evidence="1 2">
    <name type="scientific">Rickenella mellea</name>
    <dbReference type="NCBI Taxonomy" id="50990"/>
    <lineage>
        <taxon>Eukaryota</taxon>
        <taxon>Fungi</taxon>
        <taxon>Dikarya</taxon>
        <taxon>Basidiomycota</taxon>
        <taxon>Agaricomycotina</taxon>
        <taxon>Agaricomycetes</taxon>
        <taxon>Hymenochaetales</taxon>
        <taxon>Rickenellaceae</taxon>
        <taxon>Rickenella</taxon>
    </lineage>
</organism>